<dbReference type="AlphaFoldDB" id="X1BVN6"/>
<protein>
    <submittedName>
        <fullName evidence="1">Uncharacterized protein</fullName>
    </submittedName>
</protein>
<reference evidence="1" key="1">
    <citation type="journal article" date="2014" name="Front. Microbiol.">
        <title>High frequency of phylogenetically diverse reductive dehalogenase-homologous genes in deep subseafloor sedimentary metagenomes.</title>
        <authorList>
            <person name="Kawai M."/>
            <person name="Futagami T."/>
            <person name="Toyoda A."/>
            <person name="Takaki Y."/>
            <person name="Nishi S."/>
            <person name="Hori S."/>
            <person name="Arai W."/>
            <person name="Tsubouchi T."/>
            <person name="Morono Y."/>
            <person name="Uchiyama I."/>
            <person name="Ito T."/>
            <person name="Fujiyama A."/>
            <person name="Inagaki F."/>
            <person name="Takami H."/>
        </authorList>
    </citation>
    <scope>NUCLEOTIDE SEQUENCE</scope>
    <source>
        <strain evidence="1">Expedition CK06-06</strain>
    </source>
</reference>
<gene>
    <name evidence="1" type="ORF">S01H4_24793</name>
</gene>
<organism evidence="1">
    <name type="scientific">marine sediment metagenome</name>
    <dbReference type="NCBI Taxonomy" id="412755"/>
    <lineage>
        <taxon>unclassified sequences</taxon>
        <taxon>metagenomes</taxon>
        <taxon>ecological metagenomes</taxon>
    </lineage>
</organism>
<evidence type="ECO:0000313" key="1">
    <source>
        <dbReference type="EMBL" id="GAG88243.1"/>
    </source>
</evidence>
<name>X1BVN6_9ZZZZ</name>
<sequence length="117" mass="13729">ARDMLKLLELLKAEPRPPTLPESIERLVRRYINCRRATLRKVNQLLQHIERTWEYVSTDGADRTNNATEGVIGLNYKIRAKTMRGFKAWEKVLSHPYLSELLRGHDGICDLRKIRVF</sequence>
<dbReference type="EMBL" id="BART01011702">
    <property type="protein sequence ID" value="GAG88243.1"/>
    <property type="molecule type" value="Genomic_DNA"/>
</dbReference>
<comment type="caution">
    <text evidence="1">The sequence shown here is derived from an EMBL/GenBank/DDBJ whole genome shotgun (WGS) entry which is preliminary data.</text>
</comment>
<feature type="non-terminal residue" evidence="1">
    <location>
        <position position="1"/>
    </location>
</feature>
<proteinExistence type="predicted"/>
<accession>X1BVN6</accession>